<gene>
    <name evidence="2" type="ORF">IAB00_07460</name>
</gene>
<dbReference type="InterPro" id="IPR009577">
    <property type="entry name" value="Sm_multidrug_ex"/>
</dbReference>
<sequence length="139" mass="15006">MLPCIELRGAIPVGVAFGLSPGMAFCLSLIGNMLPVPLLILFTRHVFRWLTCLDNVIGRFMRAMETRVHNKSDLVIRYRSIGLCLLVAIPLPGTGAWTGAMVAAFLDMPLRSALPAILLGVLIAGLIVLSITYGVITVF</sequence>
<proteinExistence type="predicted"/>
<reference evidence="2" key="2">
    <citation type="journal article" date="2021" name="PeerJ">
        <title>Extensive microbial diversity within the chicken gut microbiome revealed by metagenomics and culture.</title>
        <authorList>
            <person name="Gilroy R."/>
            <person name="Ravi A."/>
            <person name="Getino M."/>
            <person name="Pursley I."/>
            <person name="Horton D.L."/>
            <person name="Alikhan N.F."/>
            <person name="Baker D."/>
            <person name="Gharbi K."/>
            <person name="Hall N."/>
            <person name="Watson M."/>
            <person name="Adriaenssens E.M."/>
            <person name="Foster-Nyarko E."/>
            <person name="Jarju S."/>
            <person name="Secka A."/>
            <person name="Antonio M."/>
            <person name="Oren A."/>
            <person name="Chaudhuri R.R."/>
            <person name="La Ragione R."/>
            <person name="Hildebrand F."/>
            <person name="Pallen M.J."/>
        </authorList>
    </citation>
    <scope>NUCLEOTIDE SEQUENCE</scope>
    <source>
        <strain evidence="2">2830</strain>
    </source>
</reference>
<evidence type="ECO:0000313" key="2">
    <source>
        <dbReference type="EMBL" id="HIU11051.1"/>
    </source>
</evidence>
<dbReference type="PANTHER" id="PTHR36007:SF2">
    <property type="entry name" value="TRANSPORT PROTEIN-RELATED"/>
    <property type="match status" value="1"/>
</dbReference>
<dbReference type="AlphaFoldDB" id="A0A9D1HMH0"/>
<name>A0A9D1HMH0_9FIRM</name>
<feature type="transmembrane region" description="Helical" evidence="1">
    <location>
        <begin position="22"/>
        <end position="42"/>
    </location>
</feature>
<keyword evidence="1" id="KW-1133">Transmembrane helix</keyword>
<reference evidence="2" key="1">
    <citation type="submission" date="2020-10" db="EMBL/GenBank/DDBJ databases">
        <authorList>
            <person name="Gilroy R."/>
        </authorList>
    </citation>
    <scope>NUCLEOTIDE SEQUENCE</scope>
    <source>
        <strain evidence="2">2830</strain>
    </source>
</reference>
<accession>A0A9D1HMH0</accession>
<protein>
    <submittedName>
        <fullName evidence="2">Small multi-drug export protein</fullName>
    </submittedName>
</protein>
<keyword evidence="1" id="KW-0472">Membrane</keyword>
<feature type="transmembrane region" description="Helical" evidence="1">
    <location>
        <begin position="81"/>
        <end position="106"/>
    </location>
</feature>
<dbReference type="PANTHER" id="PTHR36007">
    <property type="entry name" value="TRANSPORT PROTEIN-RELATED"/>
    <property type="match status" value="1"/>
</dbReference>
<dbReference type="Proteomes" id="UP000824124">
    <property type="component" value="Unassembled WGS sequence"/>
</dbReference>
<dbReference type="EMBL" id="DVMH01000038">
    <property type="protein sequence ID" value="HIU11051.1"/>
    <property type="molecule type" value="Genomic_DNA"/>
</dbReference>
<evidence type="ECO:0000256" key="1">
    <source>
        <dbReference type="SAM" id="Phobius"/>
    </source>
</evidence>
<keyword evidence="1" id="KW-0812">Transmembrane</keyword>
<evidence type="ECO:0000313" key="3">
    <source>
        <dbReference type="Proteomes" id="UP000824124"/>
    </source>
</evidence>
<comment type="caution">
    <text evidence="2">The sequence shown here is derived from an EMBL/GenBank/DDBJ whole genome shotgun (WGS) entry which is preliminary data.</text>
</comment>
<dbReference type="Pfam" id="PF06695">
    <property type="entry name" value="Sm_multidrug_ex"/>
    <property type="match status" value="1"/>
</dbReference>
<feature type="transmembrane region" description="Helical" evidence="1">
    <location>
        <begin position="112"/>
        <end position="136"/>
    </location>
</feature>
<organism evidence="2 3">
    <name type="scientific">Candidatus Avidehalobacter gallistercoris</name>
    <dbReference type="NCBI Taxonomy" id="2840694"/>
    <lineage>
        <taxon>Bacteria</taxon>
        <taxon>Bacillati</taxon>
        <taxon>Bacillota</taxon>
        <taxon>Clostridia</taxon>
        <taxon>Eubacteriales</taxon>
        <taxon>Peptococcaceae</taxon>
        <taxon>Peptococcaceae incertae sedis</taxon>
        <taxon>Candidatus Avidehalobacter</taxon>
    </lineage>
</organism>